<keyword evidence="7" id="KW-0808">Transferase</keyword>
<dbReference type="InterPro" id="IPR015421">
    <property type="entry name" value="PyrdxlP-dep_Trfase_major"/>
</dbReference>
<dbReference type="InterPro" id="IPR015422">
    <property type="entry name" value="PyrdxlP-dep_Trfase_small"/>
</dbReference>
<proteinExistence type="inferred from homology"/>
<dbReference type="SUPFAM" id="SSF53383">
    <property type="entry name" value="PLP-dependent transferases"/>
    <property type="match status" value="1"/>
</dbReference>
<dbReference type="GO" id="GO:0047536">
    <property type="term" value="F:2-aminoadipate transaminase activity"/>
    <property type="evidence" value="ECO:0007669"/>
    <property type="project" value="UniProtKB-EC"/>
</dbReference>
<dbReference type="Pfam" id="PF00392">
    <property type="entry name" value="GntR"/>
    <property type="match status" value="1"/>
</dbReference>
<accession>A0A7L9QCJ2</accession>
<dbReference type="CDD" id="cd07377">
    <property type="entry name" value="WHTH_GntR"/>
    <property type="match status" value="1"/>
</dbReference>
<dbReference type="InterPro" id="IPR000524">
    <property type="entry name" value="Tscrpt_reg_HTH_GntR"/>
</dbReference>
<dbReference type="EMBL" id="MW000466">
    <property type="protein sequence ID" value="QOL00324.1"/>
    <property type="molecule type" value="Genomic_DNA"/>
</dbReference>
<dbReference type="InterPro" id="IPR051446">
    <property type="entry name" value="HTH_trans_reg/aminotransferase"/>
</dbReference>
<dbReference type="GO" id="GO:0003700">
    <property type="term" value="F:DNA-binding transcription factor activity"/>
    <property type="evidence" value="ECO:0007669"/>
    <property type="project" value="InterPro"/>
</dbReference>
<dbReference type="GO" id="GO:0003677">
    <property type="term" value="F:DNA binding"/>
    <property type="evidence" value="ECO:0007669"/>
    <property type="project" value="UniProtKB-KW"/>
</dbReference>
<dbReference type="SUPFAM" id="SSF46785">
    <property type="entry name" value="Winged helix' DNA-binding domain"/>
    <property type="match status" value="1"/>
</dbReference>
<comment type="similarity">
    <text evidence="1">In the C-terminal section; belongs to the class-I pyridoxal-phosphate-dependent aminotransferase family.</text>
</comment>
<gene>
    <name evidence="7" type="primary">lysN</name>
</gene>
<dbReference type="Gene3D" id="3.40.640.10">
    <property type="entry name" value="Type I PLP-dependent aspartate aminotransferase-like (Major domain)"/>
    <property type="match status" value="1"/>
</dbReference>
<dbReference type="EC" id="2.6.1.39" evidence="7"/>
<dbReference type="InterPro" id="IPR015424">
    <property type="entry name" value="PyrdxlP-dep_Trfase"/>
</dbReference>
<keyword evidence="4" id="KW-0238">DNA-binding</keyword>
<dbReference type="PROSITE" id="PS50949">
    <property type="entry name" value="HTH_GNTR"/>
    <property type="match status" value="1"/>
</dbReference>
<dbReference type="PRINTS" id="PR00035">
    <property type="entry name" value="HTHGNTR"/>
</dbReference>
<evidence type="ECO:0000259" key="6">
    <source>
        <dbReference type="PROSITE" id="PS50949"/>
    </source>
</evidence>
<keyword evidence="5" id="KW-0804">Transcription</keyword>
<protein>
    <submittedName>
        <fullName evidence="7">2-aminoadipate transaminase</fullName>
        <ecNumber evidence="7">2.6.1.39</ecNumber>
    </submittedName>
</protein>
<evidence type="ECO:0000313" key="7">
    <source>
        <dbReference type="EMBL" id="QOL00324.1"/>
    </source>
</evidence>
<keyword evidence="7" id="KW-0032">Aminotransferase</keyword>
<evidence type="ECO:0000256" key="2">
    <source>
        <dbReference type="ARBA" id="ARBA00022898"/>
    </source>
</evidence>
<dbReference type="GO" id="GO:0030170">
    <property type="term" value="F:pyridoxal phosphate binding"/>
    <property type="evidence" value="ECO:0007669"/>
    <property type="project" value="InterPro"/>
</dbReference>
<evidence type="ECO:0000256" key="5">
    <source>
        <dbReference type="ARBA" id="ARBA00023163"/>
    </source>
</evidence>
<dbReference type="Gene3D" id="1.10.10.10">
    <property type="entry name" value="Winged helix-like DNA-binding domain superfamily/Winged helix DNA-binding domain"/>
    <property type="match status" value="1"/>
</dbReference>
<reference evidence="7" key="1">
    <citation type="submission" date="2020-09" db="EMBL/GenBank/DDBJ databases">
        <title>A new high-throughput screening method to detect antimicrobial volatiles from metagenomic clone libraries.</title>
        <authorList>
            <person name="Stocker F."/>
            <person name="Obermeier M."/>
            <person name="Resch K."/>
            <person name="Berg G."/>
            <person name="Mueller Bogota C.A."/>
        </authorList>
    </citation>
    <scope>NUCLEOTIDE SEQUENCE</scope>
</reference>
<keyword evidence="3" id="KW-0805">Transcription regulation</keyword>
<dbReference type="AlphaFoldDB" id="A0A7L9QCJ2"/>
<dbReference type="InterPro" id="IPR036388">
    <property type="entry name" value="WH-like_DNA-bd_sf"/>
</dbReference>
<name>A0A7L9QCJ2_9ZZZZ</name>
<evidence type="ECO:0000256" key="4">
    <source>
        <dbReference type="ARBA" id="ARBA00023125"/>
    </source>
</evidence>
<organism evidence="7">
    <name type="scientific">uncultured organism</name>
    <dbReference type="NCBI Taxonomy" id="155900"/>
    <lineage>
        <taxon>unclassified sequences</taxon>
        <taxon>environmental samples</taxon>
    </lineage>
</organism>
<dbReference type="InterPro" id="IPR036390">
    <property type="entry name" value="WH_DNA-bd_sf"/>
</dbReference>
<evidence type="ECO:0000256" key="3">
    <source>
        <dbReference type="ARBA" id="ARBA00023015"/>
    </source>
</evidence>
<dbReference type="CDD" id="cd00609">
    <property type="entry name" value="AAT_like"/>
    <property type="match status" value="1"/>
</dbReference>
<dbReference type="PANTHER" id="PTHR46577:SF1">
    <property type="entry name" value="HTH-TYPE TRANSCRIPTIONAL REGULATORY PROTEIN GABR"/>
    <property type="match status" value="1"/>
</dbReference>
<dbReference type="Gene3D" id="3.90.1150.10">
    <property type="entry name" value="Aspartate Aminotransferase, domain 1"/>
    <property type="match status" value="1"/>
</dbReference>
<evidence type="ECO:0000256" key="1">
    <source>
        <dbReference type="ARBA" id="ARBA00005384"/>
    </source>
</evidence>
<dbReference type="PANTHER" id="PTHR46577">
    <property type="entry name" value="HTH-TYPE TRANSCRIPTIONAL REGULATORY PROTEIN GABR"/>
    <property type="match status" value="1"/>
</dbReference>
<sequence>MPGRAWCNRRNVSGLISGTRTPDVASALADWKRGHGPLLARLAGALEAAILRGVIPAGTRLPSERDLARELVLSRSTVVAAYDRLKAEGRIHTLRGSGTYAGPAPSERDPFSAGHLLSIVDNRELPRQTVEFTIAALPGSREIAPAAARLAAKLGPMSERTPGYLPLGLSSLRREIAQIYTRRGLPTDPEQIIVTSGAQQAIALVAQLFRGSRVAMEDPTNPASLDAFRAAGAEISAVAVDGDGARVDDLDRIPPGEQPRAVYVASTFNNPTGTAISLARRQKLAALSRSEGWTIIEDETLCDISLHDAPLPPAIAALDPAAAVYSIGSACKLFWGGLRIGWVRGSGDLATRLAPLKIVADLGTSLVGQALCAELLPLRDRVRAERREQLQLRYGTLADALARSLPSWTWNEPRGGSSLWIELPYGDSASFAQDASRAGVTLAPGAAFSSTERHARRLRVPFVLDPDILRAGVDRLARVWEAYAPRVTTLPLDAVV</sequence>
<keyword evidence="2" id="KW-0663">Pyridoxal phosphate</keyword>
<dbReference type="Pfam" id="PF00155">
    <property type="entry name" value="Aminotran_1_2"/>
    <property type="match status" value="1"/>
</dbReference>
<dbReference type="InterPro" id="IPR004839">
    <property type="entry name" value="Aminotransferase_I/II_large"/>
</dbReference>
<dbReference type="SMART" id="SM00345">
    <property type="entry name" value="HTH_GNTR"/>
    <property type="match status" value="1"/>
</dbReference>
<feature type="domain" description="HTH gntR-type" evidence="6">
    <location>
        <begin position="36"/>
        <end position="104"/>
    </location>
</feature>